<keyword evidence="2" id="KW-1185">Reference proteome</keyword>
<evidence type="ECO:0000313" key="1">
    <source>
        <dbReference type="EMBL" id="PON83158.1"/>
    </source>
</evidence>
<accession>A0A2P5EC98</accession>
<dbReference type="OrthoDB" id="1654262at2759"/>
<organism evidence="1 2">
    <name type="scientific">Trema orientale</name>
    <name type="common">Charcoal tree</name>
    <name type="synonym">Celtis orientalis</name>
    <dbReference type="NCBI Taxonomy" id="63057"/>
    <lineage>
        <taxon>Eukaryota</taxon>
        <taxon>Viridiplantae</taxon>
        <taxon>Streptophyta</taxon>
        <taxon>Embryophyta</taxon>
        <taxon>Tracheophyta</taxon>
        <taxon>Spermatophyta</taxon>
        <taxon>Magnoliopsida</taxon>
        <taxon>eudicotyledons</taxon>
        <taxon>Gunneridae</taxon>
        <taxon>Pentapetalae</taxon>
        <taxon>rosids</taxon>
        <taxon>fabids</taxon>
        <taxon>Rosales</taxon>
        <taxon>Cannabaceae</taxon>
        <taxon>Trema</taxon>
    </lineage>
</organism>
<dbReference type="AlphaFoldDB" id="A0A2P5EC98"/>
<evidence type="ECO:0000313" key="2">
    <source>
        <dbReference type="Proteomes" id="UP000237000"/>
    </source>
</evidence>
<dbReference type="Proteomes" id="UP000237000">
    <property type="component" value="Unassembled WGS sequence"/>
</dbReference>
<name>A0A2P5EC98_TREOI</name>
<dbReference type="EMBL" id="JXTC01000182">
    <property type="protein sequence ID" value="PON83158.1"/>
    <property type="molecule type" value="Genomic_DNA"/>
</dbReference>
<gene>
    <name evidence="1" type="ORF">TorRG33x02_209920</name>
</gene>
<protein>
    <submittedName>
        <fullName evidence="1">Uncharacterized protein</fullName>
    </submittedName>
</protein>
<dbReference type="InParanoid" id="A0A2P5EC98"/>
<sequence length="99" mass="11218">MSFTTSFHWDISSTSSSALIHYSFFSHTSMDFAVSGSNASIHAKDFIVPYQEDWASYELSIGAKFVELHIGWNVVPEEVRVDLELPQEVLMVQEFARLA</sequence>
<dbReference type="PANTHER" id="PTHR46368:SF5">
    <property type="entry name" value="NAD(P)-BINDING ROSSMANN-FOLD SUPERFAMILY PROTEIN"/>
    <property type="match status" value="1"/>
</dbReference>
<comment type="caution">
    <text evidence="1">The sequence shown here is derived from an EMBL/GenBank/DDBJ whole genome shotgun (WGS) entry which is preliminary data.</text>
</comment>
<reference evidence="2" key="1">
    <citation type="submission" date="2016-06" db="EMBL/GenBank/DDBJ databases">
        <title>Parallel loss of symbiosis genes in relatives of nitrogen-fixing non-legume Parasponia.</title>
        <authorList>
            <person name="Van Velzen R."/>
            <person name="Holmer R."/>
            <person name="Bu F."/>
            <person name="Rutten L."/>
            <person name="Van Zeijl A."/>
            <person name="Liu W."/>
            <person name="Santuari L."/>
            <person name="Cao Q."/>
            <person name="Sharma T."/>
            <person name="Shen D."/>
            <person name="Roswanjaya Y."/>
            <person name="Wardhani T."/>
            <person name="Kalhor M.S."/>
            <person name="Jansen J."/>
            <person name="Van den Hoogen J."/>
            <person name="Gungor B."/>
            <person name="Hartog M."/>
            <person name="Hontelez J."/>
            <person name="Verver J."/>
            <person name="Yang W.-C."/>
            <person name="Schijlen E."/>
            <person name="Repin R."/>
            <person name="Schilthuizen M."/>
            <person name="Schranz E."/>
            <person name="Heidstra R."/>
            <person name="Miyata K."/>
            <person name="Fedorova E."/>
            <person name="Kohlen W."/>
            <person name="Bisseling T."/>
            <person name="Smit S."/>
            <person name="Geurts R."/>
        </authorList>
    </citation>
    <scope>NUCLEOTIDE SEQUENCE [LARGE SCALE GENOMIC DNA]</scope>
    <source>
        <strain evidence="2">cv. RG33-2</strain>
    </source>
</reference>
<proteinExistence type="predicted"/>
<dbReference type="STRING" id="63057.A0A2P5EC98"/>
<dbReference type="Gene3D" id="3.30.360.10">
    <property type="entry name" value="Dihydrodipicolinate Reductase, domain 2"/>
    <property type="match status" value="1"/>
</dbReference>
<dbReference type="PANTHER" id="PTHR46368">
    <property type="match status" value="1"/>
</dbReference>